<name>A0ACC2XMJ8_9TREE</name>
<dbReference type="Proteomes" id="UP001234202">
    <property type="component" value="Unassembled WGS sequence"/>
</dbReference>
<comment type="caution">
    <text evidence="1">The sequence shown here is derived from an EMBL/GenBank/DDBJ whole genome shotgun (WGS) entry which is preliminary data.</text>
</comment>
<proteinExistence type="predicted"/>
<gene>
    <name evidence="1" type="ORF">QFC24_003398</name>
</gene>
<organism evidence="1 2">
    <name type="scientific">Naganishia onofrii</name>
    <dbReference type="NCBI Taxonomy" id="1851511"/>
    <lineage>
        <taxon>Eukaryota</taxon>
        <taxon>Fungi</taxon>
        <taxon>Dikarya</taxon>
        <taxon>Basidiomycota</taxon>
        <taxon>Agaricomycotina</taxon>
        <taxon>Tremellomycetes</taxon>
        <taxon>Filobasidiales</taxon>
        <taxon>Filobasidiaceae</taxon>
        <taxon>Naganishia</taxon>
    </lineage>
</organism>
<evidence type="ECO:0000313" key="2">
    <source>
        <dbReference type="Proteomes" id="UP001234202"/>
    </source>
</evidence>
<accession>A0ACC2XMJ8</accession>
<sequence>MSKPSKLINNLDFESKGLSHPVFLSYSRNDGKEARLVVKAVYRGPTPGWPILDKKRIYDNAHKTEEGDRYGASAAAATTTATSAVNAFGTESDVVEEGLTTNDVPICLAETNPVYPIHVIVRIALTVQPGACDDMLKAARAYSQLYANGYLPYELPVAIWRTAEGLWSLVLDEGGTALPTWWGQHVQPQIHASESRWKIGSWRAASSADGDPAERADAEAAAEEMLKSHNEEQQEQKKRMHFLDEAAQEIGGLMKKKEQVSGDSYSNTDSTVGSESVSGSAETITPADNGDAKARQEKVLATLGEKADEILGNGGQRRDSSGTSGNSGDSDNGEHIEISPSKKQEWASRIHQQNQELQNANRAAVGNNGETTTNTMSSPATPISSGQQSPIPSLLPTTKTIGVDEDEEEAMIIDRGWLPAVNILIQLADIILVSGPLFTRRARLTIG</sequence>
<evidence type="ECO:0000313" key="1">
    <source>
        <dbReference type="EMBL" id="KAJ9124605.1"/>
    </source>
</evidence>
<protein>
    <submittedName>
        <fullName evidence="1">Uncharacterized protein</fullName>
    </submittedName>
</protein>
<dbReference type="EMBL" id="JASBWV010000010">
    <property type="protein sequence ID" value="KAJ9124605.1"/>
    <property type="molecule type" value="Genomic_DNA"/>
</dbReference>
<reference evidence="1" key="1">
    <citation type="submission" date="2023-04" db="EMBL/GenBank/DDBJ databases">
        <title>Draft Genome sequencing of Naganishia species isolated from polar environments using Oxford Nanopore Technology.</title>
        <authorList>
            <person name="Leo P."/>
            <person name="Venkateswaran K."/>
        </authorList>
    </citation>
    <scope>NUCLEOTIDE SEQUENCE</scope>
    <source>
        <strain evidence="1">DBVPG 5303</strain>
    </source>
</reference>
<keyword evidence="2" id="KW-1185">Reference proteome</keyword>